<dbReference type="InterPro" id="IPR000014">
    <property type="entry name" value="PAS"/>
</dbReference>
<feature type="compositionally biased region" description="Polar residues" evidence="6">
    <location>
        <begin position="172"/>
        <end position="184"/>
    </location>
</feature>
<evidence type="ECO:0000256" key="6">
    <source>
        <dbReference type="SAM" id="MobiDB-lite"/>
    </source>
</evidence>
<dbReference type="PANTHER" id="PTHR43047:SF72">
    <property type="entry name" value="OSMOSENSING HISTIDINE PROTEIN KINASE SLN1"/>
    <property type="match status" value="1"/>
</dbReference>
<dbReference type="SMART" id="SM00091">
    <property type="entry name" value="PAS"/>
    <property type="match status" value="1"/>
</dbReference>
<reference evidence="9 10" key="1">
    <citation type="journal article" date="2015" name="Genome Announc.">
        <title>Complete Genome Sequence of Methylobacterium aquaticum Strain 22A, Isolated from Racomitrium japonicum Moss.</title>
        <authorList>
            <person name="Tani A."/>
            <person name="Ogura Y."/>
            <person name="Hayashi T."/>
            <person name="Kimbara K."/>
        </authorList>
    </citation>
    <scope>NUCLEOTIDE SEQUENCE [LARGE SCALE GENOMIC DNA]</scope>
    <source>
        <strain evidence="9 10">MA-22A</strain>
    </source>
</reference>
<dbReference type="NCBIfam" id="TIGR00229">
    <property type="entry name" value="sensory_box"/>
    <property type="match status" value="1"/>
</dbReference>
<feature type="domain" description="Histidine kinase" evidence="7">
    <location>
        <begin position="898"/>
        <end position="1119"/>
    </location>
</feature>
<feature type="region of interest" description="Disordered" evidence="6">
    <location>
        <begin position="157"/>
        <end position="203"/>
    </location>
</feature>
<dbReference type="InterPro" id="IPR013656">
    <property type="entry name" value="PAS_4"/>
</dbReference>
<dbReference type="EMBL" id="AP014704">
    <property type="protein sequence ID" value="BAQ47148.1"/>
    <property type="molecule type" value="Genomic_DNA"/>
</dbReference>
<dbReference type="Gene3D" id="1.10.287.130">
    <property type="match status" value="1"/>
</dbReference>
<feature type="domain" description="PAS" evidence="8">
    <location>
        <begin position="757"/>
        <end position="827"/>
    </location>
</feature>
<dbReference type="GO" id="GO:0005886">
    <property type="term" value="C:plasma membrane"/>
    <property type="evidence" value="ECO:0007669"/>
    <property type="project" value="TreeGrafter"/>
</dbReference>
<dbReference type="InterPro" id="IPR036890">
    <property type="entry name" value="HATPase_C_sf"/>
</dbReference>
<name>A0A0C6FEZ6_9HYPH</name>
<feature type="compositionally biased region" description="Pro residues" evidence="6">
    <location>
        <begin position="346"/>
        <end position="359"/>
    </location>
</feature>
<dbReference type="InterPro" id="IPR035965">
    <property type="entry name" value="PAS-like_dom_sf"/>
</dbReference>
<dbReference type="GO" id="GO:0009927">
    <property type="term" value="F:histidine phosphotransfer kinase activity"/>
    <property type="evidence" value="ECO:0007669"/>
    <property type="project" value="TreeGrafter"/>
</dbReference>
<dbReference type="GO" id="GO:0000155">
    <property type="term" value="F:phosphorelay sensor kinase activity"/>
    <property type="evidence" value="ECO:0007669"/>
    <property type="project" value="InterPro"/>
</dbReference>
<feature type="region of interest" description="Disordered" evidence="6">
    <location>
        <begin position="518"/>
        <end position="570"/>
    </location>
</feature>
<dbReference type="PROSITE" id="PS50112">
    <property type="entry name" value="PAS"/>
    <property type="match status" value="1"/>
</dbReference>
<dbReference type="AlphaFoldDB" id="A0A0C6FEZ6"/>
<evidence type="ECO:0000256" key="4">
    <source>
        <dbReference type="ARBA" id="ARBA00022679"/>
    </source>
</evidence>
<dbReference type="PROSITE" id="PS50109">
    <property type="entry name" value="HIS_KIN"/>
    <property type="match status" value="1"/>
</dbReference>
<proteinExistence type="predicted"/>
<keyword evidence="3" id="KW-0597">Phosphoprotein</keyword>
<comment type="catalytic activity">
    <reaction evidence="1">
        <text>ATP + protein L-histidine = ADP + protein N-phospho-L-histidine.</text>
        <dbReference type="EC" id="2.7.13.3"/>
    </reaction>
</comment>
<dbReference type="SMART" id="SM00387">
    <property type="entry name" value="HATPase_c"/>
    <property type="match status" value="1"/>
</dbReference>
<evidence type="ECO:0000313" key="9">
    <source>
        <dbReference type="EMBL" id="BAQ47148.1"/>
    </source>
</evidence>
<dbReference type="InterPro" id="IPR003594">
    <property type="entry name" value="HATPase_dom"/>
</dbReference>
<dbReference type="Pfam" id="PF00512">
    <property type="entry name" value="HisKA"/>
    <property type="match status" value="1"/>
</dbReference>
<feature type="compositionally biased region" description="Low complexity" evidence="6">
    <location>
        <begin position="467"/>
        <end position="485"/>
    </location>
</feature>
<dbReference type="CDD" id="cd00130">
    <property type="entry name" value="PAS"/>
    <property type="match status" value="1"/>
</dbReference>
<dbReference type="SMART" id="SM00388">
    <property type="entry name" value="HisKA"/>
    <property type="match status" value="1"/>
</dbReference>
<evidence type="ECO:0000256" key="1">
    <source>
        <dbReference type="ARBA" id="ARBA00000085"/>
    </source>
</evidence>
<dbReference type="Pfam" id="PF08448">
    <property type="entry name" value="PAS_4"/>
    <property type="match status" value="1"/>
</dbReference>
<feature type="compositionally biased region" description="Gly residues" evidence="6">
    <location>
        <begin position="593"/>
        <end position="605"/>
    </location>
</feature>
<dbReference type="Pfam" id="PF02518">
    <property type="entry name" value="HATPase_c"/>
    <property type="match status" value="1"/>
</dbReference>
<feature type="region of interest" description="Disordered" evidence="6">
    <location>
        <begin position="414"/>
        <end position="504"/>
    </location>
</feature>
<accession>A0A0C6FEZ6</accession>
<protein>
    <recommendedName>
        <fullName evidence="2">histidine kinase</fullName>
        <ecNumber evidence="2">2.7.13.3</ecNumber>
    </recommendedName>
</protein>
<dbReference type="InterPro" id="IPR004358">
    <property type="entry name" value="Sig_transdc_His_kin-like_C"/>
</dbReference>
<dbReference type="CDD" id="cd00082">
    <property type="entry name" value="HisKA"/>
    <property type="match status" value="1"/>
</dbReference>
<dbReference type="SUPFAM" id="SSF55874">
    <property type="entry name" value="ATPase domain of HSP90 chaperone/DNA topoisomerase II/histidine kinase"/>
    <property type="match status" value="1"/>
</dbReference>
<dbReference type="Gene3D" id="3.30.565.10">
    <property type="entry name" value="Histidine kinase-like ATPase, C-terminal domain"/>
    <property type="match status" value="1"/>
</dbReference>
<organism evidence="9 10">
    <name type="scientific">Methylobacterium aquaticum</name>
    <dbReference type="NCBI Taxonomy" id="270351"/>
    <lineage>
        <taxon>Bacteria</taxon>
        <taxon>Pseudomonadati</taxon>
        <taxon>Pseudomonadota</taxon>
        <taxon>Alphaproteobacteria</taxon>
        <taxon>Hyphomicrobiales</taxon>
        <taxon>Methylobacteriaceae</taxon>
        <taxon>Methylobacterium</taxon>
    </lineage>
</organism>
<feature type="region of interest" description="Disordered" evidence="6">
    <location>
        <begin position="128"/>
        <end position="147"/>
    </location>
</feature>
<dbReference type="PANTHER" id="PTHR43047">
    <property type="entry name" value="TWO-COMPONENT HISTIDINE PROTEIN KINASE"/>
    <property type="match status" value="1"/>
</dbReference>
<dbReference type="STRING" id="270351.Maq22A_c20535"/>
<dbReference type="Proteomes" id="UP000061432">
    <property type="component" value="Chromosome"/>
</dbReference>
<evidence type="ECO:0000256" key="5">
    <source>
        <dbReference type="ARBA" id="ARBA00022777"/>
    </source>
</evidence>
<evidence type="ECO:0000256" key="3">
    <source>
        <dbReference type="ARBA" id="ARBA00022553"/>
    </source>
</evidence>
<dbReference type="SUPFAM" id="SSF47384">
    <property type="entry name" value="Homodimeric domain of signal transducing histidine kinase"/>
    <property type="match status" value="1"/>
</dbReference>
<dbReference type="InterPro" id="IPR003661">
    <property type="entry name" value="HisK_dim/P_dom"/>
</dbReference>
<gene>
    <name evidence="9" type="primary">baeS</name>
    <name evidence="9" type="ORF">Maq22A_c20535</name>
</gene>
<keyword evidence="4" id="KW-0808">Transferase</keyword>
<feature type="region of interest" description="Disordered" evidence="6">
    <location>
        <begin position="339"/>
        <end position="366"/>
    </location>
</feature>
<evidence type="ECO:0000313" key="10">
    <source>
        <dbReference type="Proteomes" id="UP000061432"/>
    </source>
</evidence>
<evidence type="ECO:0000256" key="2">
    <source>
        <dbReference type="ARBA" id="ARBA00012438"/>
    </source>
</evidence>
<dbReference type="PRINTS" id="PR00344">
    <property type="entry name" value="BCTRLSENSOR"/>
</dbReference>
<evidence type="ECO:0000259" key="8">
    <source>
        <dbReference type="PROSITE" id="PS50112"/>
    </source>
</evidence>
<evidence type="ECO:0000259" key="7">
    <source>
        <dbReference type="PROSITE" id="PS50109"/>
    </source>
</evidence>
<feature type="compositionally biased region" description="Low complexity" evidence="6">
    <location>
        <begin position="186"/>
        <end position="203"/>
    </location>
</feature>
<feature type="compositionally biased region" description="Low complexity" evidence="6">
    <location>
        <begin position="414"/>
        <end position="425"/>
    </location>
</feature>
<feature type="compositionally biased region" description="Polar residues" evidence="6">
    <location>
        <begin position="527"/>
        <end position="537"/>
    </location>
</feature>
<dbReference type="InterPro" id="IPR036097">
    <property type="entry name" value="HisK_dim/P_sf"/>
</dbReference>
<sequence>MGRDVLFETTIEALRAHPAFGQRIAGADRAVLLLDPGAERVLYASPAAASLRDAIGDAEGRIDPALDLARQLRGVAGLPTGTAQPRLERLRFTAGRLAPPLLCACLPALLPDGTTGLAVAIVDPLPTRRGRRGAAQESVAQVPETREPITPALASAREHPAPDAAEAPVGAPSSQTQPHTQASLQAPEAGPAPAEPRPAAGPGLRFLWRSDAHGLVIEATGRLSETVGASPVGQSWDALLAGPVEAEPALAEALARQRTFRAVPVRWRLAGTRQAVAVDLSGAPRLGAGRSFAGFSGFGVIHPERIVPAADRPEPAPPKPQRPSLRERAAAVIAVGRHAPGADAPLPGPARPRPVPPADAAPGATAETPDLASIAGATMAEFAGLMAVPFAQLGMSWGFAGKPSVRAAGAAPVPAAKPVPASEPVAPAPPSGETNAAPTAPEASGTGATDQATPREDTPTAEAAESDALPDTLPDAAEAADPAAAGSTQALAPDALPPESTAPEFPAAQAISEAEAVQPPVDGTSGDEASTAQTSAPDLSETPAPATGDPESPTGRAAQDESPSDEEAPHAAALTLNEHAAFREIARALGARFGGEPGGLGGGAPPQGSPGRGAVTPFRGAQALARLPERGTEMALARLVERLPVGILVHRGDEVLLANRHLLGLADYDTLEALAAAGGPGAIFRGRDPAAAAGSGEGAPIVLATRAGGSVPVGVSVAVVEWDGAPASVLTVRRLPDADPTQSLAAAEAHLAHRDAHLRETTAVLDAVTDGVVVLDDEGRVVGMNRGARDLLAADPCEVAGEPLLGLFAPESRPAAQAALLRASAGQTATTGEEVLARGPDGPLPVLLTLAPVATGTQRRVAAVLRDVSAFRRTEAELVRARREAERASAQKSDFLATISHEVRTPLNAIIGFAEVMLEEQFGPVGNERYRDYLRDIRSSGEHVVSLVNDLLDLAKIEAGHLDLAFAGLPLNDLVAASVALMQPQAARQRVVMRTSFAAGLPAVLADQRSLRQAVLNVISNAIKFTDAGGQVIVSTATTDRGGVALRVRDTGIGMSPEEVEVALQPFRQVATAQTRRGGGTGLGLPLTKALVEANRATLRLTSRKGEGTLVEVLFPAGRVLEA</sequence>
<dbReference type="Gene3D" id="3.30.450.20">
    <property type="entry name" value="PAS domain"/>
    <property type="match status" value="1"/>
</dbReference>
<reference evidence="10" key="2">
    <citation type="submission" date="2015-01" db="EMBL/GenBank/DDBJ databases">
        <title>Complete genome sequence of Methylobacterium aquaticum strain 22A.</title>
        <authorList>
            <person name="Tani A."/>
            <person name="Ogura Y."/>
            <person name="Hayashi T."/>
        </authorList>
    </citation>
    <scope>NUCLEOTIDE SEQUENCE [LARGE SCALE GENOMIC DNA]</scope>
    <source>
        <strain evidence="10">MA-22A</strain>
    </source>
</reference>
<feature type="region of interest" description="Disordered" evidence="6">
    <location>
        <begin position="593"/>
        <end position="615"/>
    </location>
</feature>
<dbReference type="KEGG" id="maqu:Maq22A_c20535"/>
<keyword evidence="5 9" id="KW-0418">Kinase</keyword>
<dbReference type="PATRIC" id="fig|270351.10.peg.3969"/>
<dbReference type="InterPro" id="IPR005467">
    <property type="entry name" value="His_kinase_dom"/>
</dbReference>
<dbReference type="EC" id="2.7.13.3" evidence="2"/>
<dbReference type="SUPFAM" id="SSF55785">
    <property type="entry name" value="PYP-like sensor domain (PAS domain)"/>
    <property type="match status" value="1"/>
</dbReference>